<dbReference type="EMBL" id="CAMAPC010000013">
    <property type="protein sequence ID" value="CAH9062529.1"/>
    <property type="molecule type" value="Genomic_DNA"/>
</dbReference>
<dbReference type="Proteomes" id="UP001152467">
    <property type="component" value="Unassembled WGS sequence"/>
</dbReference>
<sequence>MVISLKLKAKKIKELSNKDAESIYGGAYISFKASRKNRVNTIRTKPLSLKC</sequence>
<gene>
    <name evidence="1" type="ORF">PSECIP111854_03031</name>
    <name evidence="2" type="ORF">PSECIP111951_03640</name>
</gene>
<evidence type="ECO:0000313" key="1">
    <source>
        <dbReference type="EMBL" id="CAH9062529.1"/>
    </source>
</evidence>
<evidence type="ECO:0008006" key="5">
    <source>
        <dbReference type="Google" id="ProtNLM"/>
    </source>
</evidence>
<protein>
    <recommendedName>
        <fullName evidence="5">Bacteriocin</fullName>
    </recommendedName>
</protein>
<accession>A0A9W4VXU9</accession>
<dbReference type="AlphaFoldDB" id="A0A9W4VXU9"/>
<organism evidence="1 3">
    <name type="scientific">Pseudoalteromonas holothuriae</name>
    <dbReference type="NCBI Taxonomy" id="2963714"/>
    <lineage>
        <taxon>Bacteria</taxon>
        <taxon>Pseudomonadati</taxon>
        <taxon>Pseudomonadota</taxon>
        <taxon>Gammaproteobacteria</taxon>
        <taxon>Alteromonadales</taxon>
        <taxon>Pseudoalteromonadaceae</taxon>
        <taxon>Pseudoalteromonas</taxon>
    </lineage>
</organism>
<dbReference type="EMBL" id="CAMAPD010000023">
    <property type="protein sequence ID" value="CAH9066764.1"/>
    <property type="molecule type" value="Genomic_DNA"/>
</dbReference>
<comment type="caution">
    <text evidence="1">The sequence shown here is derived from an EMBL/GenBank/DDBJ whole genome shotgun (WGS) entry which is preliminary data.</text>
</comment>
<proteinExistence type="predicted"/>
<reference evidence="1 4" key="1">
    <citation type="submission" date="2022-07" db="EMBL/GenBank/DDBJ databases">
        <authorList>
            <person name="Criscuolo A."/>
        </authorList>
    </citation>
    <scope>NUCLEOTIDE SEQUENCE</scope>
    <source>
        <strain evidence="4">CIP 111951</strain>
        <strain evidence="1">CIP111854</strain>
        <strain evidence="2">CIP111951</strain>
    </source>
</reference>
<evidence type="ECO:0000313" key="4">
    <source>
        <dbReference type="Proteomes" id="UP001152485"/>
    </source>
</evidence>
<name>A0A9W4VXU9_9GAMM</name>
<evidence type="ECO:0000313" key="2">
    <source>
        <dbReference type="EMBL" id="CAH9066764.1"/>
    </source>
</evidence>
<evidence type="ECO:0000313" key="3">
    <source>
        <dbReference type="Proteomes" id="UP001152467"/>
    </source>
</evidence>
<keyword evidence="3" id="KW-1185">Reference proteome</keyword>
<dbReference type="Proteomes" id="UP001152485">
    <property type="component" value="Unassembled WGS sequence"/>
</dbReference>